<dbReference type="Gene3D" id="3.40.50.1820">
    <property type="entry name" value="alpha/beta hydrolase"/>
    <property type="match status" value="1"/>
</dbReference>
<dbReference type="SUPFAM" id="SSF53474">
    <property type="entry name" value="alpha/beta-Hydrolases"/>
    <property type="match status" value="1"/>
</dbReference>
<reference evidence="1 2" key="3">
    <citation type="submission" date="2023-06" db="EMBL/GenBank/DDBJ databases">
        <authorList>
            <person name="Zeman M."/>
            <person name="Kubasova T."/>
            <person name="Jahodarova E."/>
            <person name="Nykrynova M."/>
            <person name="Rychlik I."/>
        </authorList>
    </citation>
    <scope>NUCLEOTIDE SEQUENCE [LARGE SCALE GENOMIC DNA]</scope>
    <source>
        <strain evidence="1 2">ET340</strain>
    </source>
</reference>
<keyword evidence="1" id="KW-0378">Hydrolase</keyword>
<evidence type="ECO:0000313" key="2">
    <source>
        <dbReference type="Proteomes" id="UP001529380"/>
    </source>
</evidence>
<protein>
    <submittedName>
        <fullName evidence="1">Alpha/beta hydrolase</fullName>
    </submittedName>
</protein>
<name>A0ABT7UNT6_9FIRM</name>
<evidence type="ECO:0000313" key="1">
    <source>
        <dbReference type="EMBL" id="MDM8200551.1"/>
    </source>
</evidence>
<reference evidence="1 2" key="2">
    <citation type="submission" date="2023-06" db="EMBL/GenBank/DDBJ databases">
        <title>Identification and characterization of horizontal gene transfer across gut microbiota members of farm animals based on homology search.</title>
        <authorList>
            <person name="Schwarzerova J."/>
            <person name="Nykrynova M."/>
            <person name="Jureckova K."/>
            <person name="Cejkova D."/>
            <person name="Rychlik I."/>
        </authorList>
    </citation>
    <scope>NUCLEOTIDE SEQUENCE [LARGE SCALE GENOMIC DNA]</scope>
    <source>
        <strain evidence="1 2">ET340</strain>
    </source>
</reference>
<dbReference type="InterPro" id="IPR029058">
    <property type="entry name" value="AB_hydrolase_fold"/>
</dbReference>
<comment type="caution">
    <text evidence="1">The sequence shown here is derived from an EMBL/GenBank/DDBJ whole genome shotgun (WGS) entry which is preliminary data.</text>
</comment>
<sequence length="229" mass="25673">MKTEQFEIDSIPAVLYGEPSKQGYLFLHGQMGHKEEAAAFAQVVCPKGFQVLSVDLPDHGQRRNRGETLTPWTAVPDIQATLTFAHTHWNTVSLRANSIGAYFAMLAAQAPERALLVSPILDMEKLILTMMGWAGVTETQLQQQGEIATSFGQTLSWKYLCWVREHPVHSWSCPLHILYGSADNMTPRSDVEAYARQSNALLTVIEGGEHWFHTPEQLAVLHKWEESTT</sequence>
<accession>A0ABT7UNT6</accession>
<reference evidence="2" key="1">
    <citation type="submission" date="2023-06" db="EMBL/GenBank/DDBJ databases">
        <title>Identification and characterization of horizontal gene transfer across gut microbiota members of farm animals based on homology search.</title>
        <authorList>
            <person name="Zeman M."/>
            <person name="Kubasova T."/>
            <person name="Jahodarova E."/>
            <person name="Nykrynova M."/>
            <person name="Rychlik I."/>
        </authorList>
    </citation>
    <scope>NUCLEOTIDE SEQUENCE [LARGE SCALE GENOMIC DNA]</scope>
    <source>
        <strain evidence="2">ET340</strain>
    </source>
</reference>
<organism evidence="1 2">
    <name type="scientific">Allofournierella massiliensis</name>
    <dbReference type="NCBI Taxonomy" id="1650663"/>
    <lineage>
        <taxon>Bacteria</taxon>
        <taxon>Bacillati</taxon>
        <taxon>Bacillota</taxon>
        <taxon>Clostridia</taxon>
        <taxon>Eubacteriales</taxon>
        <taxon>Oscillospiraceae</taxon>
        <taxon>Allofournierella</taxon>
    </lineage>
</organism>
<dbReference type="GO" id="GO:0016787">
    <property type="term" value="F:hydrolase activity"/>
    <property type="evidence" value="ECO:0007669"/>
    <property type="project" value="UniProtKB-KW"/>
</dbReference>
<dbReference type="EMBL" id="JAUDCL010000005">
    <property type="protein sequence ID" value="MDM8200551.1"/>
    <property type="molecule type" value="Genomic_DNA"/>
</dbReference>
<gene>
    <name evidence="1" type="ORF">QUW08_04470</name>
</gene>
<dbReference type="Proteomes" id="UP001529380">
    <property type="component" value="Unassembled WGS sequence"/>
</dbReference>
<keyword evidence="2" id="KW-1185">Reference proteome</keyword>
<proteinExistence type="predicted"/>